<evidence type="ECO:0008006" key="3">
    <source>
        <dbReference type="Google" id="ProtNLM"/>
    </source>
</evidence>
<evidence type="ECO:0000313" key="2">
    <source>
        <dbReference type="Proteomes" id="UP000799118"/>
    </source>
</evidence>
<sequence>MTSLPEDIEYEIFKLAAKYEHSKWVQFQKTNLLNLTLVAHRVNNWVRSITFRIAILGGIRPYKMFSNALYSLPPSFFSTSVTSLLILNSTPSSDAHRALELCTNAESLAYWNFTFCSPQTLIAALPLRRLAIPVGLFSRLCEVNATRFVHTLRELALIVTFPDEDIEEPKFGAFPSLTHFGINTVSIGSLVPKLVKAMLAVEQCQVLVLQGEYSTVIDDFAVDRRFVFYQNEIGFFREWKELEEDSRNGFWARAETEIAAR</sequence>
<dbReference type="AlphaFoldDB" id="A0A6A4H4F7"/>
<dbReference type="EMBL" id="ML769592">
    <property type="protein sequence ID" value="KAE9392578.1"/>
    <property type="molecule type" value="Genomic_DNA"/>
</dbReference>
<accession>A0A6A4H4F7</accession>
<dbReference type="OrthoDB" id="3145912at2759"/>
<protein>
    <recommendedName>
        <fullName evidence="3">F-box domain-containing protein</fullName>
    </recommendedName>
</protein>
<evidence type="ECO:0000313" key="1">
    <source>
        <dbReference type="EMBL" id="KAE9392578.1"/>
    </source>
</evidence>
<dbReference type="Proteomes" id="UP000799118">
    <property type="component" value="Unassembled WGS sequence"/>
</dbReference>
<keyword evidence="2" id="KW-1185">Reference proteome</keyword>
<reference evidence="1" key="1">
    <citation type="journal article" date="2019" name="Environ. Microbiol.">
        <title>Fungal ecological strategies reflected in gene transcription - a case study of two litter decomposers.</title>
        <authorList>
            <person name="Barbi F."/>
            <person name="Kohler A."/>
            <person name="Barry K."/>
            <person name="Baskaran P."/>
            <person name="Daum C."/>
            <person name="Fauchery L."/>
            <person name="Ihrmark K."/>
            <person name="Kuo A."/>
            <person name="LaButti K."/>
            <person name="Lipzen A."/>
            <person name="Morin E."/>
            <person name="Grigoriev I.V."/>
            <person name="Henrissat B."/>
            <person name="Lindahl B."/>
            <person name="Martin F."/>
        </authorList>
    </citation>
    <scope>NUCLEOTIDE SEQUENCE</scope>
    <source>
        <strain evidence="1">JB14</strain>
    </source>
</reference>
<gene>
    <name evidence="1" type="ORF">BT96DRAFT_1000218</name>
</gene>
<organism evidence="1 2">
    <name type="scientific">Gymnopus androsaceus JB14</name>
    <dbReference type="NCBI Taxonomy" id="1447944"/>
    <lineage>
        <taxon>Eukaryota</taxon>
        <taxon>Fungi</taxon>
        <taxon>Dikarya</taxon>
        <taxon>Basidiomycota</taxon>
        <taxon>Agaricomycotina</taxon>
        <taxon>Agaricomycetes</taxon>
        <taxon>Agaricomycetidae</taxon>
        <taxon>Agaricales</taxon>
        <taxon>Marasmiineae</taxon>
        <taxon>Omphalotaceae</taxon>
        <taxon>Gymnopus</taxon>
    </lineage>
</organism>
<name>A0A6A4H4F7_9AGAR</name>
<proteinExistence type="predicted"/>